<proteinExistence type="predicted"/>
<dbReference type="GO" id="GO:0000785">
    <property type="term" value="C:chromatin"/>
    <property type="evidence" value="ECO:0007669"/>
    <property type="project" value="TreeGrafter"/>
</dbReference>
<comment type="subcellular location">
    <subcellularLocation>
        <location evidence="1">Nucleus</location>
    </subcellularLocation>
</comment>
<dbReference type="CDD" id="cd12148">
    <property type="entry name" value="fungal_TF_MHR"/>
    <property type="match status" value="1"/>
</dbReference>
<dbReference type="Gene3D" id="3.30.160.60">
    <property type="entry name" value="Classic Zinc Finger"/>
    <property type="match status" value="1"/>
</dbReference>
<dbReference type="PANTHER" id="PTHR40626:SF11">
    <property type="entry name" value="ZINC FINGER PROTEIN YPR022C"/>
    <property type="match status" value="1"/>
</dbReference>
<evidence type="ECO:0000256" key="8">
    <source>
        <dbReference type="SAM" id="MobiDB-lite"/>
    </source>
</evidence>
<dbReference type="PANTHER" id="PTHR40626">
    <property type="entry name" value="MIP31509P"/>
    <property type="match status" value="1"/>
</dbReference>
<keyword evidence="6" id="KW-0539">Nucleus</keyword>
<dbReference type="Pfam" id="PF04082">
    <property type="entry name" value="Fungal_trans"/>
    <property type="match status" value="1"/>
</dbReference>
<evidence type="ECO:0000259" key="9">
    <source>
        <dbReference type="PROSITE" id="PS50157"/>
    </source>
</evidence>
<feature type="compositionally biased region" description="Basic and acidic residues" evidence="8">
    <location>
        <begin position="109"/>
        <end position="118"/>
    </location>
</feature>
<evidence type="ECO:0000256" key="2">
    <source>
        <dbReference type="ARBA" id="ARBA00022723"/>
    </source>
</evidence>
<keyword evidence="3" id="KW-0677">Repeat</keyword>
<sequence length="718" mass="80182">MDLIGPFVFLYRTLTTATSQQTMLDSQETLQPFKCSVCSRRFTRLENLKRHSALHRKSTERTIHRCSKCTATFSRADLKRRHIAKKHGETWQGQSQSQSQSQSSTTTRTDSERSETPREFGASTSSNVVDPIGSANHQSDTDTTTMHNNIAASSTDSMGLEPTIRFDFETGWSPFDIERLVEGTSTSNGMGTGSGSGTGTGTGMGTGTGKNQPFDQRPSPPRQSSNINIPTITHRGSIGSASVNSFEIHRQLSQSPLSSFGGRWNEMDILQDSGLMENGLRSFFMYASHMFPFVHRPTFDQHSCHPSLLLGMMCIGLHVSSDGLTERQRAMHCYLAGRRLLDEMLDITQARSADTLAVIQAHLLFEKYAIMALCGEHTPQGLRLHYQCVELARKAGLMESYPTRPSNTQDLDSLWRQFIRTEGHKRTCYGTYILDSTWYQILSRPRCLSHLEIKHELPCSDDLWEAPNASEWAHRMLLANDFSSSKPRVRFIDAVRNSLASVPSLSPQLDTFGAQLMTHFILSSVREISGWTTMTGRSCFERFEALHASMTRLENLVTVSDPANETPASASAEATWRMSMTELLLWSQSHTGGLVENSIDAALAAITMLGAKHRVDLSPQIIESVEPHLTWFLLYLQRTVDTRFEPPFLIFYAFKAAVMAWQIARLGGSSLPSMVGVLDADGLLLWIREIFAKRTRWGIGKLALESLEELSSSDQLVV</sequence>
<dbReference type="GO" id="GO:0000981">
    <property type="term" value="F:DNA-binding transcription factor activity, RNA polymerase II-specific"/>
    <property type="evidence" value="ECO:0007669"/>
    <property type="project" value="InterPro"/>
</dbReference>
<feature type="compositionally biased region" description="Gly residues" evidence="8">
    <location>
        <begin position="190"/>
        <end position="208"/>
    </location>
</feature>
<dbReference type="GO" id="GO:0000978">
    <property type="term" value="F:RNA polymerase II cis-regulatory region sequence-specific DNA binding"/>
    <property type="evidence" value="ECO:0007669"/>
    <property type="project" value="InterPro"/>
</dbReference>
<dbReference type="Proteomes" id="UP000322225">
    <property type="component" value="Chromosome 6"/>
</dbReference>
<dbReference type="EMBL" id="CP144056">
    <property type="protein sequence ID" value="WWD18882.1"/>
    <property type="molecule type" value="Genomic_DNA"/>
</dbReference>
<name>A0AAJ8MXD8_9TREE</name>
<organism evidence="10 11">
    <name type="scientific">Kwoniella shandongensis</name>
    <dbReference type="NCBI Taxonomy" id="1734106"/>
    <lineage>
        <taxon>Eukaryota</taxon>
        <taxon>Fungi</taxon>
        <taxon>Dikarya</taxon>
        <taxon>Basidiomycota</taxon>
        <taxon>Agaricomycotina</taxon>
        <taxon>Tremellomycetes</taxon>
        <taxon>Tremellales</taxon>
        <taxon>Cryptococcaceae</taxon>
        <taxon>Kwoniella</taxon>
    </lineage>
</organism>
<gene>
    <name evidence="10" type="ORF">CI109_103337</name>
</gene>
<evidence type="ECO:0000256" key="7">
    <source>
        <dbReference type="PROSITE-ProRule" id="PRU00042"/>
    </source>
</evidence>
<dbReference type="FunFam" id="3.30.160.60:FF:000446">
    <property type="entry name" value="Zinc finger protein"/>
    <property type="match status" value="1"/>
</dbReference>
<dbReference type="GO" id="GO:0005634">
    <property type="term" value="C:nucleus"/>
    <property type="evidence" value="ECO:0007669"/>
    <property type="project" value="UniProtKB-SubCell"/>
</dbReference>
<dbReference type="GeneID" id="43589715"/>
<feature type="compositionally biased region" description="Polar residues" evidence="8">
    <location>
        <begin position="135"/>
        <end position="147"/>
    </location>
</feature>
<dbReference type="PROSITE" id="PS50157">
    <property type="entry name" value="ZINC_FINGER_C2H2_2"/>
    <property type="match status" value="1"/>
</dbReference>
<evidence type="ECO:0000256" key="1">
    <source>
        <dbReference type="ARBA" id="ARBA00004123"/>
    </source>
</evidence>
<dbReference type="InterPro" id="IPR013087">
    <property type="entry name" value="Znf_C2H2_type"/>
</dbReference>
<evidence type="ECO:0000256" key="3">
    <source>
        <dbReference type="ARBA" id="ARBA00022737"/>
    </source>
</evidence>
<feature type="domain" description="C2H2-type" evidence="9">
    <location>
        <begin position="33"/>
        <end position="60"/>
    </location>
</feature>
<dbReference type="SUPFAM" id="SSF57667">
    <property type="entry name" value="beta-beta-alpha zinc fingers"/>
    <property type="match status" value="1"/>
</dbReference>
<feature type="region of interest" description="Disordered" evidence="8">
    <location>
        <begin position="183"/>
        <end position="234"/>
    </location>
</feature>
<feature type="region of interest" description="Disordered" evidence="8">
    <location>
        <begin position="86"/>
        <end position="147"/>
    </location>
</feature>
<dbReference type="InterPro" id="IPR051059">
    <property type="entry name" value="VerF-like"/>
</dbReference>
<accession>A0AAJ8MXD8</accession>
<evidence type="ECO:0000256" key="5">
    <source>
        <dbReference type="ARBA" id="ARBA00022833"/>
    </source>
</evidence>
<protein>
    <recommendedName>
        <fullName evidence="9">C2H2-type domain-containing protein</fullName>
    </recommendedName>
</protein>
<dbReference type="GO" id="GO:0008270">
    <property type="term" value="F:zinc ion binding"/>
    <property type="evidence" value="ECO:0007669"/>
    <property type="project" value="UniProtKB-KW"/>
</dbReference>
<keyword evidence="5" id="KW-0862">Zinc</keyword>
<reference evidence="10" key="2">
    <citation type="submission" date="2024-01" db="EMBL/GenBank/DDBJ databases">
        <title>Comparative genomics of Cryptococcus and Kwoniella reveals pathogenesis evolution and contrasting modes of karyotype evolution via chromosome fusion or intercentromeric recombination.</title>
        <authorList>
            <person name="Coelho M.A."/>
            <person name="David-Palma M."/>
            <person name="Shea T."/>
            <person name="Bowers K."/>
            <person name="McGinley-Smith S."/>
            <person name="Mohammad A.W."/>
            <person name="Gnirke A."/>
            <person name="Yurkov A.M."/>
            <person name="Nowrousian M."/>
            <person name="Sun S."/>
            <person name="Cuomo C.A."/>
            <person name="Heitman J."/>
        </authorList>
    </citation>
    <scope>NUCLEOTIDE SEQUENCE</scope>
    <source>
        <strain evidence="10">CBS 12478</strain>
    </source>
</reference>
<dbReference type="PROSITE" id="PS00028">
    <property type="entry name" value="ZINC_FINGER_C2H2_1"/>
    <property type="match status" value="2"/>
</dbReference>
<dbReference type="SMART" id="SM00355">
    <property type="entry name" value="ZnF_C2H2"/>
    <property type="match status" value="2"/>
</dbReference>
<dbReference type="KEGG" id="ksn:43589715"/>
<dbReference type="InterPro" id="IPR036236">
    <property type="entry name" value="Znf_C2H2_sf"/>
</dbReference>
<feature type="compositionally biased region" description="Low complexity" evidence="8">
    <location>
        <begin position="94"/>
        <end position="108"/>
    </location>
</feature>
<evidence type="ECO:0000256" key="6">
    <source>
        <dbReference type="ARBA" id="ARBA00023242"/>
    </source>
</evidence>
<keyword evidence="11" id="KW-1185">Reference proteome</keyword>
<reference evidence="10" key="1">
    <citation type="submission" date="2017-08" db="EMBL/GenBank/DDBJ databases">
        <authorList>
            <person name="Cuomo C."/>
            <person name="Billmyre B."/>
            <person name="Heitman J."/>
        </authorList>
    </citation>
    <scope>NUCLEOTIDE SEQUENCE</scope>
    <source>
        <strain evidence="10">CBS 12478</strain>
    </source>
</reference>
<feature type="compositionally biased region" description="Polar residues" evidence="8">
    <location>
        <begin position="222"/>
        <end position="231"/>
    </location>
</feature>
<evidence type="ECO:0000256" key="4">
    <source>
        <dbReference type="ARBA" id="ARBA00022771"/>
    </source>
</evidence>
<evidence type="ECO:0000313" key="10">
    <source>
        <dbReference type="EMBL" id="WWD18882.1"/>
    </source>
</evidence>
<dbReference type="RefSeq" id="XP_031860055.2">
    <property type="nucleotide sequence ID" value="XM_032005566.2"/>
</dbReference>
<evidence type="ECO:0000313" key="11">
    <source>
        <dbReference type="Proteomes" id="UP000322225"/>
    </source>
</evidence>
<dbReference type="GO" id="GO:0006351">
    <property type="term" value="P:DNA-templated transcription"/>
    <property type="evidence" value="ECO:0007669"/>
    <property type="project" value="InterPro"/>
</dbReference>
<keyword evidence="4 7" id="KW-0863">Zinc-finger</keyword>
<dbReference type="InterPro" id="IPR007219">
    <property type="entry name" value="XnlR_reg_dom"/>
</dbReference>
<dbReference type="AlphaFoldDB" id="A0AAJ8MXD8"/>
<keyword evidence="2" id="KW-0479">Metal-binding</keyword>